<evidence type="ECO:0000256" key="1">
    <source>
        <dbReference type="SAM" id="MobiDB-lite"/>
    </source>
</evidence>
<name>H3H146_PHYRM</name>
<feature type="region of interest" description="Disordered" evidence="1">
    <location>
        <begin position="260"/>
        <end position="279"/>
    </location>
</feature>
<dbReference type="eggNOG" id="ENOG502RFNG">
    <property type="taxonomic scope" value="Eukaryota"/>
</dbReference>
<keyword evidence="3" id="KW-1185">Reference proteome</keyword>
<dbReference type="InParanoid" id="H3H146"/>
<dbReference type="InterPro" id="IPR012337">
    <property type="entry name" value="RNaseH-like_sf"/>
</dbReference>
<dbReference type="Proteomes" id="UP000005238">
    <property type="component" value="Unassembled WGS sequence"/>
</dbReference>
<reference evidence="3" key="1">
    <citation type="journal article" date="2006" name="Science">
        <title>Phytophthora genome sequences uncover evolutionary origins and mechanisms of pathogenesis.</title>
        <authorList>
            <person name="Tyler B.M."/>
            <person name="Tripathy S."/>
            <person name="Zhang X."/>
            <person name="Dehal P."/>
            <person name="Jiang R.H."/>
            <person name="Aerts A."/>
            <person name="Arredondo F.D."/>
            <person name="Baxter L."/>
            <person name="Bensasson D."/>
            <person name="Beynon J.L."/>
            <person name="Chapman J."/>
            <person name="Damasceno C.M."/>
            <person name="Dorrance A.E."/>
            <person name="Dou D."/>
            <person name="Dickerman A.W."/>
            <person name="Dubchak I.L."/>
            <person name="Garbelotto M."/>
            <person name="Gijzen M."/>
            <person name="Gordon S.G."/>
            <person name="Govers F."/>
            <person name="Grunwald N.J."/>
            <person name="Huang W."/>
            <person name="Ivors K.L."/>
            <person name="Jones R.W."/>
            <person name="Kamoun S."/>
            <person name="Krampis K."/>
            <person name="Lamour K.H."/>
            <person name="Lee M.K."/>
            <person name="McDonald W.H."/>
            <person name="Medina M."/>
            <person name="Meijer H.J."/>
            <person name="Nordberg E.K."/>
            <person name="Maclean D.J."/>
            <person name="Ospina-Giraldo M.D."/>
            <person name="Morris P.F."/>
            <person name="Phuntumart V."/>
            <person name="Putnam N.H."/>
            <person name="Rash S."/>
            <person name="Rose J.K."/>
            <person name="Sakihama Y."/>
            <person name="Salamov A.A."/>
            <person name="Savidor A."/>
            <person name="Scheuring C.F."/>
            <person name="Smith B.M."/>
            <person name="Sobral B.W."/>
            <person name="Terry A."/>
            <person name="Torto-Alalibo T.A."/>
            <person name="Win J."/>
            <person name="Xu Z."/>
            <person name="Zhang H."/>
            <person name="Grigoriev I.V."/>
            <person name="Rokhsar D.S."/>
            <person name="Boore J.L."/>
        </authorList>
    </citation>
    <scope>NUCLEOTIDE SEQUENCE [LARGE SCALE GENOMIC DNA]</scope>
    <source>
        <strain evidence="3">Pr102</strain>
    </source>
</reference>
<dbReference type="HOGENOM" id="CLU_037484_1_0_1"/>
<dbReference type="VEuPathDB" id="FungiDB:KRP22_8222"/>
<sequence>MQRCSKKIGVLIEKAMGKLSGVMWNGWSHSSVHYVVVYCMYHVNGKRRERLLALSPIEESSQDAEVHIEMFMRVLALYNKNTSMVALLVGDSCSTNQKIATLLELPLVGCASHRYNLAVNRYLAAYETELAALNHRMLANFTDLVPIKRNMTRWSSTFEMVLRYKRIRDAIRQVDAVEENVPTGAIHKKLMSLLEHLKKLANVCKTLQDESTSMADVRLLFDKVTDDYFVMVNHLRSSAKIVHTPVFEAALVKIGNALRGGAGGQRRKEEGAFGQQLRQ</sequence>
<reference evidence="2" key="2">
    <citation type="submission" date="2015-06" db="UniProtKB">
        <authorList>
            <consortium name="EnsemblProtists"/>
        </authorList>
    </citation>
    <scope>IDENTIFICATION</scope>
    <source>
        <strain evidence="2">Pr102</strain>
    </source>
</reference>
<dbReference type="EMBL" id="DS566096">
    <property type="status" value="NOT_ANNOTATED_CDS"/>
    <property type="molecule type" value="Genomic_DNA"/>
</dbReference>
<organism evidence="2 3">
    <name type="scientific">Phytophthora ramorum</name>
    <name type="common">Sudden oak death agent</name>
    <dbReference type="NCBI Taxonomy" id="164328"/>
    <lineage>
        <taxon>Eukaryota</taxon>
        <taxon>Sar</taxon>
        <taxon>Stramenopiles</taxon>
        <taxon>Oomycota</taxon>
        <taxon>Peronosporomycetes</taxon>
        <taxon>Peronosporales</taxon>
        <taxon>Peronosporaceae</taxon>
        <taxon>Phytophthora</taxon>
    </lineage>
</organism>
<dbReference type="OMA" id="NHRMLAN"/>
<protein>
    <submittedName>
        <fullName evidence="2">Uncharacterized protein</fullName>
    </submittedName>
</protein>
<dbReference type="EnsemblProtists" id="Phyra83936">
    <property type="protein sequence ID" value="Phyra83936"/>
    <property type="gene ID" value="Phyra83936"/>
</dbReference>
<accession>H3H146</accession>
<evidence type="ECO:0000313" key="2">
    <source>
        <dbReference type="EnsemblProtists" id="Phyra83936"/>
    </source>
</evidence>
<evidence type="ECO:0000313" key="3">
    <source>
        <dbReference type="Proteomes" id="UP000005238"/>
    </source>
</evidence>
<proteinExistence type="predicted"/>
<dbReference type="AlphaFoldDB" id="H3H146"/>
<dbReference type="PANTHER" id="PTHR40866">
    <property type="entry name" value="BED-TYPE DOMAIN-CONTAINING PROTEIN"/>
    <property type="match status" value="1"/>
</dbReference>
<dbReference type="SUPFAM" id="SSF53098">
    <property type="entry name" value="Ribonuclease H-like"/>
    <property type="match status" value="1"/>
</dbReference>
<dbReference type="PANTHER" id="PTHR40866:SF1">
    <property type="entry name" value="BED-TYPE DOMAIN-CONTAINING PROTEIN"/>
    <property type="match status" value="1"/>
</dbReference>